<evidence type="ECO:0000256" key="6">
    <source>
        <dbReference type="ARBA" id="ARBA00023155"/>
    </source>
</evidence>
<evidence type="ECO:0000259" key="11">
    <source>
        <dbReference type="PROSITE" id="PS50071"/>
    </source>
</evidence>
<evidence type="ECO:0000313" key="13">
    <source>
        <dbReference type="RefSeq" id="XP_033800177.1"/>
    </source>
</evidence>
<evidence type="ECO:0000256" key="7">
    <source>
        <dbReference type="ARBA" id="ARBA00023163"/>
    </source>
</evidence>
<evidence type="ECO:0000256" key="3">
    <source>
        <dbReference type="ARBA" id="ARBA00022473"/>
    </source>
</evidence>
<dbReference type="GO" id="GO:0005634">
    <property type="term" value="C:nucleus"/>
    <property type="evidence" value="ECO:0007669"/>
    <property type="project" value="UniProtKB-SubCell"/>
</dbReference>
<dbReference type="GO" id="GO:0006357">
    <property type="term" value="P:regulation of transcription by RNA polymerase II"/>
    <property type="evidence" value="ECO:0007669"/>
    <property type="project" value="TreeGrafter"/>
</dbReference>
<keyword evidence="4" id="KW-0678">Repressor</keyword>
<feature type="DNA-binding region" description="Homeobox" evidence="9">
    <location>
        <begin position="7"/>
        <end position="66"/>
    </location>
</feature>
<dbReference type="GeneID" id="117360469"/>
<accession>A0A6P8RD81</accession>
<evidence type="ECO:0000256" key="8">
    <source>
        <dbReference type="ARBA" id="ARBA00023242"/>
    </source>
</evidence>
<dbReference type="RefSeq" id="XP_033800177.1">
    <property type="nucleotide sequence ID" value="XM_033944286.1"/>
</dbReference>
<proteinExistence type="predicted"/>
<keyword evidence="8 9" id="KW-0539">Nucleus</keyword>
<dbReference type="InterPro" id="IPR039162">
    <property type="entry name" value="HOPX"/>
</dbReference>
<dbReference type="PANTHER" id="PTHR21408:SF1">
    <property type="entry name" value="HOMEODOMAIN-ONLY PROTEIN"/>
    <property type="match status" value="1"/>
</dbReference>
<dbReference type="GO" id="GO:0003677">
    <property type="term" value="F:DNA binding"/>
    <property type="evidence" value="ECO:0007669"/>
    <property type="project" value="UniProtKB-UniRule"/>
</dbReference>
<gene>
    <name evidence="13 14" type="primary">HOPX</name>
</gene>
<dbReference type="SUPFAM" id="SSF46689">
    <property type="entry name" value="Homeodomain-like"/>
    <property type="match status" value="1"/>
</dbReference>
<evidence type="ECO:0000256" key="10">
    <source>
        <dbReference type="RuleBase" id="RU000682"/>
    </source>
</evidence>
<evidence type="ECO:0000256" key="4">
    <source>
        <dbReference type="ARBA" id="ARBA00022491"/>
    </source>
</evidence>
<evidence type="ECO:0000256" key="9">
    <source>
        <dbReference type="PROSITE-ProRule" id="PRU00108"/>
    </source>
</evidence>
<feature type="domain" description="Homeobox" evidence="11">
    <location>
        <begin position="5"/>
        <end position="65"/>
    </location>
</feature>
<organism evidence="12 14">
    <name type="scientific">Geotrypetes seraphini</name>
    <name type="common">Gaboon caecilian</name>
    <name type="synonym">Caecilia seraphini</name>
    <dbReference type="NCBI Taxonomy" id="260995"/>
    <lineage>
        <taxon>Eukaryota</taxon>
        <taxon>Metazoa</taxon>
        <taxon>Chordata</taxon>
        <taxon>Craniata</taxon>
        <taxon>Vertebrata</taxon>
        <taxon>Euteleostomi</taxon>
        <taxon>Amphibia</taxon>
        <taxon>Gymnophiona</taxon>
        <taxon>Geotrypetes</taxon>
    </lineage>
</organism>
<evidence type="ECO:0000313" key="14">
    <source>
        <dbReference type="RefSeq" id="XP_033800268.1"/>
    </source>
</evidence>
<keyword evidence="6 9" id="KW-0371">Homeobox</keyword>
<dbReference type="PROSITE" id="PS50071">
    <property type="entry name" value="HOMEOBOX_2"/>
    <property type="match status" value="1"/>
</dbReference>
<keyword evidence="9 10" id="KW-0238">DNA-binding</keyword>
<evidence type="ECO:0000313" key="12">
    <source>
        <dbReference type="Proteomes" id="UP000515159"/>
    </source>
</evidence>
<dbReference type="PANTHER" id="PTHR21408">
    <property type="entry name" value="HOMEODOMAIN-ONLY PROTEIN"/>
    <property type="match status" value="1"/>
</dbReference>
<keyword evidence="3" id="KW-0217">Developmental protein</keyword>
<name>A0A6P8RD81_GEOSA</name>
<dbReference type="CTD" id="84525"/>
<keyword evidence="12" id="KW-1185">Reference proteome</keyword>
<dbReference type="AlphaFoldDB" id="A0A6P8RD81"/>
<dbReference type="Proteomes" id="UP000515159">
    <property type="component" value="Chromosome 1"/>
</dbReference>
<keyword evidence="5" id="KW-0805">Transcription regulation</keyword>
<evidence type="ECO:0000256" key="2">
    <source>
        <dbReference type="ARBA" id="ARBA00021327"/>
    </source>
</evidence>
<dbReference type="GO" id="GO:0030154">
    <property type="term" value="P:cell differentiation"/>
    <property type="evidence" value="ECO:0007669"/>
    <property type="project" value="InterPro"/>
</dbReference>
<dbReference type="OrthoDB" id="6159439at2759"/>
<comment type="subcellular location">
    <subcellularLocation>
        <location evidence="1 9 10">Nucleus</location>
    </subcellularLocation>
</comment>
<dbReference type="InterPro" id="IPR009057">
    <property type="entry name" value="Homeodomain-like_sf"/>
</dbReference>
<protein>
    <recommendedName>
        <fullName evidence="2">Homeodomain-only protein</fullName>
    </recommendedName>
</protein>
<dbReference type="SMART" id="SM00389">
    <property type="entry name" value="HOX"/>
    <property type="match status" value="1"/>
</dbReference>
<sequence>MSARQQQGEGNCGVSEEQQEILEYNFSKSRQPDEASLMLIAAEAGLSEPDTRLWFKKRLAKWRESEGLPAKCGSVTD</sequence>
<dbReference type="CDD" id="cd00086">
    <property type="entry name" value="homeodomain"/>
    <property type="match status" value="1"/>
</dbReference>
<evidence type="ECO:0000256" key="5">
    <source>
        <dbReference type="ARBA" id="ARBA00023015"/>
    </source>
</evidence>
<keyword evidence="7" id="KW-0804">Transcription</keyword>
<dbReference type="Gene3D" id="1.10.10.60">
    <property type="entry name" value="Homeodomain-like"/>
    <property type="match status" value="1"/>
</dbReference>
<evidence type="ECO:0000256" key="1">
    <source>
        <dbReference type="ARBA" id="ARBA00004123"/>
    </source>
</evidence>
<dbReference type="KEGG" id="gsh:117360469"/>
<reference evidence="13 14" key="1">
    <citation type="submission" date="2025-04" db="UniProtKB">
        <authorList>
            <consortium name="RefSeq"/>
        </authorList>
    </citation>
    <scope>IDENTIFICATION</scope>
</reference>
<dbReference type="RefSeq" id="XP_033800268.1">
    <property type="nucleotide sequence ID" value="XM_033944377.1"/>
</dbReference>
<dbReference type="Pfam" id="PF00046">
    <property type="entry name" value="Homeodomain"/>
    <property type="match status" value="1"/>
</dbReference>
<dbReference type="InterPro" id="IPR001356">
    <property type="entry name" value="HD"/>
</dbReference>